<feature type="coiled-coil region" evidence="1">
    <location>
        <begin position="30"/>
        <end position="57"/>
    </location>
</feature>
<dbReference type="Proteomes" id="UP000255036">
    <property type="component" value="Unassembled WGS sequence"/>
</dbReference>
<dbReference type="EMBL" id="QRCT01000033">
    <property type="protein sequence ID" value="RDU23180.1"/>
    <property type="molecule type" value="Genomic_DNA"/>
</dbReference>
<evidence type="ECO:0000313" key="4">
    <source>
        <dbReference type="Proteomes" id="UP000255036"/>
    </source>
</evidence>
<protein>
    <submittedName>
        <fullName evidence="3">Uncharacterized protein</fullName>
    </submittedName>
</protein>
<keyword evidence="4" id="KW-1185">Reference proteome</keyword>
<dbReference type="RefSeq" id="WP_115482201.1">
    <property type="nucleotide sequence ID" value="NZ_QRCT01000033.1"/>
</dbReference>
<reference evidence="3 4" key="1">
    <citation type="submission" date="2018-07" db="EMBL/GenBank/DDBJ databases">
        <title>Anaerosacharophilus polymeroproducens gen. nov. sp. nov., an anaerobic bacterium isolated from salt field.</title>
        <authorList>
            <person name="Kim W."/>
            <person name="Yang S.-H."/>
            <person name="Oh J."/>
            <person name="Lee J.-H."/>
            <person name="Kwon K.K."/>
        </authorList>
    </citation>
    <scope>NUCLEOTIDE SEQUENCE [LARGE SCALE GENOMIC DNA]</scope>
    <source>
        <strain evidence="3 4">MCWD5</strain>
    </source>
</reference>
<gene>
    <name evidence="3" type="ORF">DWV06_10795</name>
</gene>
<accession>A0A371AUL3</accession>
<sequence>MKKIIATTFLILAAMFLIQPLTVKANTRYCLRYEKESKKYKKEVGKYKRNVKRYKNVVKHGRSYKSIMKQYKKVMKQYKRVMRQYWRLEESRERMLLEIRVIKIPVYKFIDKRIRLCGGGTSAL</sequence>
<keyword evidence="2" id="KW-0732">Signal</keyword>
<feature type="chain" id="PRO_5016860895" evidence="2">
    <location>
        <begin position="26"/>
        <end position="124"/>
    </location>
</feature>
<dbReference type="AlphaFoldDB" id="A0A371AUL3"/>
<comment type="caution">
    <text evidence="3">The sequence shown here is derived from an EMBL/GenBank/DDBJ whole genome shotgun (WGS) entry which is preliminary data.</text>
</comment>
<feature type="signal peptide" evidence="2">
    <location>
        <begin position="1"/>
        <end position="25"/>
    </location>
</feature>
<keyword evidence="1" id="KW-0175">Coiled coil</keyword>
<evidence type="ECO:0000256" key="1">
    <source>
        <dbReference type="SAM" id="Coils"/>
    </source>
</evidence>
<evidence type="ECO:0000313" key="3">
    <source>
        <dbReference type="EMBL" id="RDU23180.1"/>
    </source>
</evidence>
<evidence type="ECO:0000256" key="2">
    <source>
        <dbReference type="SAM" id="SignalP"/>
    </source>
</evidence>
<name>A0A371AUL3_9FIRM</name>
<organism evidence="3 4">
    <name type="scientific">Anaerosacchariphilus polymeriproducens</name>
    <dbReference type="NCBI Taxonomy" id="1812858"/>
    <lineage>
        <taxon>Bacteria</taxon>
        <taxon>Bacillati</taxon>
        <taxon>Bacillota</taxon>
        <taxon>Clostridia</taxon>
        <taxon>Lachnospirales</taxon>
        <taxon>Lachnospiraceae</taxon>
        <taxon>Anaerosacchariphilus</taxon>
    </lineage>
</organism>
<proteinExistence type="predicted"/>